<dbReference type="Proteomes" id="UP000770661">
    <property type="component" value="Unassembled WGS sequence"/>
</dbReference>
<protein>
    <submittedName>
        <fullName evidence="2">Uncharacterized protein</fullName>
    </submittedName>
</protein>
<feature type="region of interest" description="Disordered" evidence="1">
    <location>
        <begin position="128"/>
        <end position="158"/>
    </location>
</feature>
<keyword evidence="3" id="KW-1185">Reference proteome</keyword>
<feature type="compositionally biased region" description="Basic residues" evidence="1">
    <location>
        <begin position="128"/>
        <end position="138"/>
    </location>
</feature>
<comment type="caution">
    <text evidence="2">The sequence shown here is derived from an EMBL/GenBank/DDBJ whole genome shotgun (WGS) entry which is preliminary data.</text>
</comment>
<reference evidence="2" key="1">
    <citation type="submission" date="2020-07" db="EMBL/GenBank/DDBJ databases">
        <title>The High-quality genome of the commercially important snow crab, Chionoecetes opilio.</title>
        <authorList>
            <person name="Jeong J.-H."/>
            <person name="Ryu S."/>
        </authorList>
    </citation>
    <scope>NUCLEOTIDE SEQUENCE</scope>
    <source>
        <strain evidence="2">MADBK_172401_WGS</strain>
        <tissue evidence="2">Digestive gland</tissue>
    </source>
</reference>
<sequence>MPSLTSSANAYYLASPEPMHSATTSGQESVLGSATSLLGYFYVTSFSRRLALTFGLLYFTSFHAVLRRLGSVSPGCHSHTLGRGNAQQGDIPRGSKRREKLMQCAPRTPPGQRSHVCTVCVAVPASTRVHHERGRPLRRPQDPDPRPHHRAARGYAHY</sequence>
<dbReference type="EMBL" id="JACEEZ010008157">
    <property type="protein sequence ID" value="KAG0723509.1"/>
    <property type="molecule type" value="Genomic_DNA"/>
</dbReference>
<gene>
    <name evidence="2" type="ORF">GWK47_042574</name>
</gene>
<evidence type="ECO:0000313" key="3">
    <source>
        <dbReference type="Proteomes" id="UP000770661"/>
    </source>
</evidence>
<accession>A0A8J4YFY8</accession>
<proteinExistence type="predicted"/>
<organism evidence="2 3">
    <name type="scientific">Chionoecetes opilio</name>
    <name type="common">Atlantic snow crab</name>
    <name type="synonym">Cancer opilio</name>
    <dbReference type="NCBI Taxonomy" id="41210"/>
    <lineage>
        <taxon>Eukaryota</taxon>
        <taxon>Metazoa</taxon>
        <taxon>Ecdysozoa</taxon>
        <taxon>Arthropoda</taxon>
        <taxon>Crustacea</taxon>
        <taxon>Multicrustacea</taxon>
        <taxon>Malacostraca</taxon>
        <taxon>Eumalacostraca</taxon>
        <taxon>Eucarida</taxon>
        <taxon>Decapoda</taxon>
        <taxon>Pleocyemata</taxon>
        <taxon>Brachyura</taxon>
        <taxon>Eubrachyura</taxon>
        <taxon>Majoidea</taxon>
        <taxon>Majidae</taxon>
        <taxon>Chionoecetes</taxon>
    </lineage>
</organism>
<evidence type="ECO:0000313" key="2">
    <source>
        <dbReference type="EMBL" id="KAG0723509.1"/>
    </source>
</evidence>
<dbReference type="AlphaFoldDB" id="A0A8J4YFY8"/>
<evidence type="ECO:0000256" key="1">
    <source>
        <dbReference type="SAM" id="MobiDB-lite"/>
    </source>
</evidence>
<name>A0A8J4YFY8_CHIOP</name>